<protein>
    <recommendedName>
        <fullName evidence="4">Alginate export domain-containing protein</fullName>
    </recommendedName>
</protein>
<organism evidence="2 3">
    <name type="scientific">Eiseniibacteriota bacterium</name>
    <dbReference type="NCBI Taxonomy" id="2212470"/>
    <lineage>
        <taxon>Bacteria</taxon>
        <taxon>Candidatus Eiseniibacteriota</taxon>
    </lineage>
</organism>
<feature type="chain" id="PRO_5037945618" description="Alginate export domain-containing protein" evidence="1">
    <location>
        <begin position="31"/>
        <end position="535"/>
    </location>
</feature>
<name>A0A948RTD1_UNCEI</name>
<reference evidence="2" key="1">
    <citation type="submission" date="2021-05" db="EMBL/GenBank/DDBJ databases">
        <title>Energy efficiency and biological interactions define the core microbiome of deep oligotrophic groundwater.</title>
        <authorList>
            <person name="Mehrshad M."/>
            <person name="Lopez-Fernandez M."/>
            <person name="Bell E."/>
            <person name="Bernier-Latmani R."/>
            <person name="Bertilsson S."/>
            <person name="Dopson M."/>
        </authorList>
    </citation>
    <scope>NUCLEOTIDE SEQUENCE</scope>
    <source>
        <strain evidence="2">Modern_marine.mb.64</strain>
    </source>
</reference>
<sequence>MMTRILSVANLLGALLLMGLIALIATPAFADTEAPPPAHVIYVTEHAVYLDVGTAMGFKVGDRFEVVRNDQAIARLEAAHLSSRKTACTLSEYTDRPAMGDLASPLGSDLSWDTPLEALTDEADGIPSDLTVQTMSLKNTEFKGRIGARYWAVDDRTGRGLDYQQPSLTLRLEAGDIAGRSWDFYTDIRAKRTYRTLPDGSSPSSSRNRVYRLETIWDPEGSPWRISAGRQVSPDFAAVSLFDGIHVERRKEALSFGGFMGTQPDPADQGYSTDTFELGGFAKLETTHGGVRRSMTGGLIGSYTKGELNREYLFLRGRFNNPKLNGYISQEIDFNRGWKADAGETGLTFTSTYAYLRYQLYKTFSLTGGFDNRRRVRLYRDRVTPETDFNDEFRQGAWIGVTKKLGRATRLSANARSRSGGIRSMTFYGWTEFPSFNRLRLRVRSSGYENNYSEGWFHSVSVGGTIAKVLRWEGTHGIRREKRSGTGGDARNLHWTALDLDLTPARHWYLSLSGEVTKGDGDHHRTITTSTSFRF</sequence>
<evidence type="ECO:0000313" key="2">
    <source>
        <dbReference type="EMBL" id="MBU2690650.1"/>
    </source>
</evidence>
<evidence type="ECO:0008006" key="4">
    <source>
        <dbReference type="Google" id="ProtNLM"/>
    </source>
</evidence>
<dbReference type="EMBL" id="JAHJDP010000032">
    <property type="protein sequence ID" value="MBU2690650.1"/>
    <property type="molecule type" value="Genomic_DNA"/>
</dbReference>
<comment type="caution">
    <text evidence="2">The sequence shown here is derived from an EMBL/GenBank/DDBJ whole genome shotgun (WGS) entry which is preliminary data.</text>
</comment>
<keyword evidence="1" id="KW-0732">Signal</keyword>
<evidence type="ECO:0000313" key="3">
    <source>
        <dbReference type="Proteomes" id="UP000777784"/>
    </source>
</evidence>
<accession>A0A948RTD1</accession>
<dbReference type="AlphaFoldDB" id="A0A948RTD1"/>
<proteinExistence type="predicted"/>
<gene>
    <name evidence="2" type="ORF">KJ970_06950</name>
</gene>
<dbReference type="Proteomes" id="UP000777784">
    <property type="component" value="Unassembled WGS sequence"/>
</dbReference>
<evidence type="ECO:0000256" key="1">
    <source>
        <dbReference type="SAM" id="SignalP"/>
    </source>
</evidence>
<feature type="signal peptide" evidence="1">
    <location>
        <begin position="1"/>
        <end position="30"/>
    </location>
</feature>